<sequence>MSSNQATKKVTDVSSATSRTKTSLRKKVLKKITNVTSASTSATPLPSTPIDNPPQKELTNVAETAEAHIITDSEPPMSDQEDMESLSVCSASSVASRRTSLLYTTPKRTGVQIDMVTGVANDLLQRGKEALESAGTMKREAKITAYESLQGLYETVLSLSDSRNRHTRTSAG</sequence>
<name>A0AAU9TN98_EUPED</name>
<feature type="compositionally biased region" description="Polar residues" evidence="1">
    <location>
        <begin position="1"/>
        <end position="21"/>
    </location>
</feature>
<proteinExistence type="predicted"/>
<evidence type="ECO:0000313" key="3">
    <source>
        <dbReference type="Proteomes" id="UP001153954"/>
    </source>
</evidence>
<accession>A0AAU9TN98</accession>
<keyword evidence="3" id="KW-1185">Reference proteome</keyword>
<comment type="caution">
    <text evidence="2">The sequence shown here is derived from an EMBL/GenBank/DDBJ whole genome shotgun (WGS) entry which is preliminary data.</text>
</comment>
<dbReference type="Proteomes" id="UP001153954">
    <property type="component" value="Unassembled WGS sequence"/>
</dbReference>
<reference evidence="2" key="1">
    <citation type="submission" date="2022-03" db="EMBL/GenBank/DDBJ databases">
        <authorList>
            <person name="Tunstrom K."/>
        </authorList>
    </citation>
    <scope>NUCLEOTIDE SEQUENCE</scope>
</reference>
<feature type="region of interest" description="Disordered" evidence="1">
    <location>
        <begin position="1"/>
        <end position="54"/>
    </location>
</feature>
<feature type="region of interest" description="Disordered" evidence="1">
    <location>
        <begin position="71"/>
        <end position="91"/>
    </location>
</feature>
<feature type="compositionally biased region" description="Low complexity" evidence="1">
    <location>
        <begin position="36"/>
        <end position="49"/>
    </location>
</feature>
<dbReference type="AlphaFoldDB" id="A0AAU9TN98"/>
<evidence type="ECO:0000256" key="1">
    <source>
        <dbReference type="SAM" id="MobiDB-lite"/>
    </source>
</evidence>
<evidence type="ECO:0000313" key="2">
    <source>
        <dbReference type="EMBL" id="CAH2088346.1"/>
    </source>
</evidence>
<gene>
    <name evidence="2" type="ORF">EEDITHA_LOCUS4515</name>
</gene>
<dbReference type="EMBL" id="CAKOGL010000007">
    <property type="protein sequence ID" value="CAH2088346.1"/>
    <property type="molecule type" value="Genomic_DNA"/>
</dbReference>
<protein>
    <submittedName>
        <fullName evidence="2">Uncharacterized protein</fullName>
    </submittedName>
</protein>
<organism evidence="2 3">
    <name type="scientific">Euphydryas editha</name>
    <name type="common">Edith's checkerspot</name>
    <dbReference type="NCBI Taxonomy" id="104508"/>
    <lineage>
        <taxon>Eukaryota</taxon>
        <taxon>Metazoa</taxon>
        <taxon>Ecdysozoa</taxon>
        <taxon>Arthropoda</taxon>
        <taxon>Hexapoda</taxon>
        <taxon>Insecta</taxon>
        <taxon>Pterygota</taxon>
        <taxon>Neoptera</taxon>
        <taxon>Endopterygota</taxon>
        <taxon>Lepidoptera</taxon>
        <taxon>Glossata</taxon>
        <taxon>Ditrysia</taxon>
        <taxon>Papilionoidea</taxon>
        <taxon>Nymphalidae</taxon>
        <taxon>Nymphalinae</taxon>
        <taxon>Euphydryas</taxon>
    </lineage>
</organism>